<proteinExistence type="predicted"/>
<evidence type="ECO:0000313" key="4">
    <source>
        <dbReference type="Proteomes" id="UP000747110"/>
    </source>
</evidence>
<sequence>MVIYFGRSGVRNISRRFPLTALLGGKSLPRYNGNPAGIKQHRCQCLPAEQRLGLLFSHTVTHAGGVNTSHSQAHRHVSNSRPEDGHELPPKPPLEDRGASIHVVLDADDVRQYVGSCCQQEEPVKDIGGMALEQECPMTMEASLGTERKPELQRGHGLWSKLRSRWCTLVLLPAVMWGPAWALTMGLVSVGYAAMATAAAIAAAAFGSLVPGTTVASGSSPVGANATAAAVAAVDWVDVALRTAVGLTADIGADGSGVAGRVQVLTALQEAGSGPLAAWAVTSVLPGLCALAIDCKAAVAAVRMGLPWLEPLAQLAGAAAGLGVLLLLAMPLRRYLAPLLPLVPRESPSDAVWPALRAGGTVCMVAVLTSLQAQELVVLPLTPSIRGAVAAAATSTPLLFQMHSMLYGVAAAISDAVLPMWTAAVSARAIYAWLVQQRSAEDAGLHRNGLAVAAQGQVLAAASGPDARPSTSGNEVNVAKIVKIVAAGRLVLDALVLLTIATGVLPGKISAMRLLGMLWLLQMTSQL</sequence>
<accession>A0A8J4CHZ9</accession>
<evidence type="ECO:0000256" key="1">
    <source>
        <dbReference type="SAM" id="MobiDB-lite"/>
    </source>
</evidence>
<protein>
    <submittedName>
        <fullName evidence="2">Uncharacterized protein</fullName>
    </submittedName>
</protein>
<feature type="region of interest" description="Disordered" evidence="1">
    <location>
        <begin position="65"/>
        <end position="97"/>
    </location>
</feature>
<dbReference type="EMBL" id="BNCP01000025">
    <property type="protein sequence ID" value="GIL82838.1"/>
    <property type="molecule type" value="Genomic_DNA"/>
</dbReference>
<dbReference type="AlphaFoldDB" id="A0A8J4CHZ9"/>
<organism evidence="2 4">
    <name type="scientific">Volvox reticuliferus</name>
    <dbReference type="NCBI Taxonomy" id="1737510"/>
    <lineage>
        <taxon>Eukaryota</taxon>
        <taxon>Viridiplantae</taxon>
        <taxon>Chlorophyta</taxon>
        <taxon>core chlorophytes</taxon>
        <taxon>Chlorophyceae</taxon>
        <taxon>CS clade</taxon>
        <taxon>Chlamydomonadales</taxon>
        <taxon>Volvocaceae</taxon>
        <taxon>Volvox</taxon>
    </lineage>
</organism>
<reference evidence="2" key="1">
    <citation type="journal article" date="2021" name="Proc. Natl. Acad. Sci. U.S.A.">
        <title>Three genomes in the algal genus Volvox reveal the fate of a haploid sex-determining region after a transition to homothallism.</title>
        <authorList>
            <person name="Yamamoto K."/>
            <person name="Hamaji T."/>
            <person name="Kawai-Toyooka H."/>
            <person name="Matsuzaki R."/>
            <person name="Takahashi F."/>
            <person name="Nishimura Y."/>
            <person name="Kawachi M."/>
            <person name="Noguchi H."/>
            <person name="Minakuchi Y."/>
            <person name="Umen J.G."/>
            <person name="Toyoda A."/>
            <person name="Nozaki H."/>
        </authorList>
    </citation>
    <scope>NUCLEOTIDE SEQUENCE</scope>
    <source>
        <strain evidence="3">NIES-3785</strain>
        <strain evidence="2">NIES-3786</strain>
    </source>
</reference>
<evidence type="ECO:0000313" key="3">
    <source>
        <dbReference type="EMBL" id="GIM03670.1"/>
    </source>
</evidence>
<dbReference type="Proteomes" id="UP000747110">
    <property type="component" value="Unassembled WGS sequence"/>
</dbReference>
<name>A0A8J4CHZ9_9CHLO</name>
<feature type="compositionally biased region" description="Basic and acidic residues" evidence="1">
    <location>
        <begin position="81"/>
        <end position="97"/>
    </location>
</feature>
<dbReference type="Proteomes" id="UP000722791">
    <property type="component" value="Unassembled WGS sequence"/>
</dbReference>
<gene>
    <name evidence="2" type="ORF">Vretifemale_11762</name>
    <name evidence="3" type="ORF">Vretimale_8172</name>
</gene>
<dbReference type="OrthoDB" id="10627891at2759"/>
<evidence type="ECO:0000313" key="2">
    <source>
        <dbReference type="EMBL" id="GIL82838.1"/>
    </source>
</evidence>
<keyword evidence="4" id="KW-1185">Reference proteome</keyword>
<comment type="caution">
    <text evidence="2">The sequence shown here is derived from an EMBL/GenBank/DDBJ whole genome shotgun (WGS) entry which is preliminary data.</text>
</comment>
<dbReference type="EMBL" id="BNCQ01000014">
    <property type="protein sequence ID" value="GIM03670.1"/>
    <property type="molecule type" value="Genomic_DNA"/>
</dbReference>